<keyword evidence="2" id="KW-1133">Transmembrane helix</keyword>
<organism evidence="4 5">
    <name type="scientific">Oligella ureolytica</name>
    <dbReference type="NCBI Taxonomy" id="90244"/>
    <lineage>
        <taxon>Bacteria</taxon>
        <taxon>Pseudomonadati</taxon>
        <taxon>Pseudomonadota</taxon>
        <taxon>Betaproteobacteria</taxon>
        <taxon>Burkholderiales</taxon>
        <taxon>Alcaligenaceae</taxon>
        <taxon>Oligella</taxon>
    </lineage>
</organism>
<feature type="transmembrane region" description="Helical" evidence="2">
    <location>
        <begin position="49"/>
        <end position="69"/>
    </location>
</feature>
<keyword evidence="6" id="KW-1185">Reference proteome</keyword>
<feature type="transmembrane region" description="Helical" evidence="2">
    <location>
        <begin position="75"/>
        <end position="96"/>
    </location>
</feature>
<evidence type="ECO:0000313" key="4">
    <source>
        <dbReference type="EMBL" id="SUA56568.1"/>
    </source>
</evidence>
<sequence length="112" mass="12405">MLRCDERRQSVEGASNQLENHGLGKRGFFSNKVSSFSNSGLSTNKPAPLLAPFVYLQIVAATVLGWIIWRQFPDALSWLGIAIVCGSGVVVSIIEWRDNQAVKRMIRQSLSN</sequence>
<reference evidence="4 5" key="1">
    <citation type="submission" date="2018-06" db="EMBL/GenBank/DDBJ databases">
        <authorList>
            <consortium name="Pathogen Informatics"/>
            <person name="Doyle S."/>
        </authorList>
    </citation>
    <scope>NUCLEOTIDE SEQUENCE [LARGE SCALE GENOMIC DNA]</scope>
    <source>
        <strain evidence="4 5">NCTC11997</strain>
    </source>
</reference>
<dbReference type="EMBL" id="UGSB01000001">
    <property type="protein sequence ID" value="SUA56568.1"/>
    <property type="molecule type" value="Genomic_DNA"/>
</dbReference>
<name>A0A378XGK5_9BURK</name>
<proteinExistence type="predicted"/>
<evidence type="ECO:0000256" key="1">
    <source>
        <dbReference type="SAM" id="MobiDB-lite"/>
    </source>
</evidence>
<dbReference type="InterPro" id="IPR037185">
    <property type="entry name" value="EmrE-like"/>
</dbReference>
<dbReference type="AlphaFoldDB" id="A0A378XGK5"/>
<feature type="region of interest" description="Disordered" evidence="1">
    <location>
        <begin position="1"/>
        <end position="22"/>
    </location>
</feature>
<dbReference type="RefSeq" id="WP_176579662.1">
    <property type="nucleotide sequence ID" value="NZ_CP065725.1"/>
</dbReference>
<keyword evidence="2" id="KW-0812">Transmembrane</keyword>
<evidence type="ECO:0000313" key="3">
    <source>
        <dbReference type="EMBL" id="QPT39526.1"/>
    </source>
</evidence>
<dbReference type="Proteomes" id="UP000594903">
    <property type="component" value="Chromosome"/>
</dbReference>
<reference evidence="3 6" key="2">
    <citation type="submission" date="2020-12" db="EMBL/GenBank/DDBJ databases">
        <title>FDA dAtabase for Regulatory Grade micrObial Sequences (FDA-ARGOS): Supporting development and validation of Infectious Disease Dx tests.</title>
        <authorList>
            <person name="Sproer C."/>
            <person name="Gronow S."/>
            <person name="Severitt S."/>
            <person name="Schroder I."/>
            <person name="Tallon L."/>
            <person name="Sadzewicz L."/>
            <person name="Zhao X."/>
            <person name="Boylan J."/>
            <person name="Ott S."/>
            <person name="Bowen H."/>
            <person name="Vavikolanu K."/>
            <person name="Mehta A."/>
            <person name="Aluvathingal J."/>
            <person name="Nadendla S."/>
            <person name="Lowell S."/>
            <person name="Myers T."/>
            <person name="Yan Y."/>
            <person name="Sichtig H."/>
        </authorList>
    </citation>
    <scope>NUCLEOTIDE SEQUENCE [LARGE SCALE GENOMIC DNA]</scope>
    <source>
        <strain evidence="3 6">FDAARGOS_872</strain>
    </source>
</reference>
<accession>A0A378XGK5</accession>
<evidence type="ECO:0000256" key="2">
    <source>
        <dbReference type="SAM" id="Phobius"/>
    </source>
</evidence>
<keyword evidence="2" id="KW-0472">Membrane</keyword>
<feature type="compositionally biased region" description="Basic and acidic residues" evidence="1">
    <location>
        <begin position="1"/>
        <end position="10"/>
    </location>
</feature>
<gene>
    <name evidence="3" type="ORF">I6G29_10265</name>
    <name evidence="4" type="ORF">NCTC11997_02122</name>
</gene>
<evidence type="ECO:0000313" key="6">
    <source>
        <dbReference type="Proteomes" id="UP000594903"/>
    </source>
</evidence>
<dbReference type="Proteomes" id="UP000254603">
    <property type="component" value="Unassembled WGS sequence"/>
</dbReference>
<evidence type="ECO:0000313" key="5">
    <source>
        <dbReference type="Proteomes" id="UP000254603"/>
    </source>
</evidence>
<dbReference type="SUPFAM" id="SSF103481">
    <property type="entry name" value="Multidrug resistance efflux transporter EmrE"/>
    <property type="match status" value="1"/>
</dbReference>
<dbReference type="EMBL" id="CP065725">
    <property type="protein sequence ID" value="QPT39526.1"/>
    <property type="molecule type" value="Genomic_DNA"/>
</dbReference>
<protein>
    <submittedName>
        <fullName evidence="3">DMT family transporter</fullName>
    </submittedName>
</protein>